<dbReference type="EMBL" id="CP066075">
    <property type="protein sequence ID" value="QQC65110.1"/>
    <property type="molecule type" value="Genomic_DNA"/>
</dbReference>
<gene>
    <name evidence="1" type="ORF">I6I06_06490</name>
</gene>
<protein>
    <submittedName>
        <fullName evidence="1">Uncharacterized protein</fullName>
    </submittedName>
</protein>
<dbReference type="AlphaFoldDB" id="A0A7T4N4M3"/>
<dbReference type="RefSeq" id="WP_042324344.1">
    <property type="nucleotide sequence ID" value="NZ_CP066075.1"/>
</dbReference>
<keyword evidence="2" id="KW-1185">Reference proteome</keyword>
<dbReference type="Proteomes" id="UP000595610">
    <property type="component" value="Chromosome 1"/>
</dbReference>
<proteinExistence type="predicted"/>
<dbReference type="KEGG" id="pgis:I6I06_06490"/>
<organism evidence="1 2">
    <name type="scientific">Paraburkholderia ginsengisoli</name>
    <dbReference type="NCBI Taxonomy" id="311231"/>
    <lineage>
        <taxon>Bacteria</taxon>
        <taxon>Pseudomonadati</taxon>
        <taxon>Pseudomonadota</taxon>
        <taxon>Betaproteobacteria</taxon>
        <taxon>Burkholderiales</taxon>
        <taxon>Burkholderiaceae</taxon>
        <taxon>Paraburkholderia</taxon>
    </lineage>
</organism>
<sequence length="106" mass="11937">MDQMLQSGGTVVFKNDLNRASAAFVMRDVSAESWGDDLFTKYRSALTERGWKAINSHGDAWQACRSGMLATIATKQGFFPARGIYTYSMRFEYNAGTIRQCRSAYQ</sequence>
<evidence type="ECO:0000313" key="2">
    <source>
        <dbReference type="Proteomes" id="UP000595610"/>
    </source>
</evidence>
<reference evidence="1 2" key="1">
    <citation type="submission" date="2020-12" db="EMBL/GenBank/DDBJ databases">
        <title>FDA dAtabase for Regulatory Grade micrObial Sequences (FDA-ARGOS): Supporting development and validation of Infectious Disease Dx tests.</title>
        <authorList>
            <person name="Nelson B."/>
            <person name="Plummer A."/>
            <person name="Tallon L."/>
            <person name="Sadzewicz L."/>
            <person name="Zhao X."/>
            <person name="Boylan J."/>
            <person name="Ott S."/>
            <person name="Bowen H."/>
            <person name="Vavikolanu K."/>
            <person name="Mehta A."/>
            <person name="Aluvathingal J."/>
            <person name="Nadendla S."/>
            <person name="Myers T."/>
            <person name="Yan Y."/>
            <person name="Sichtig H."/>
        </authorList>
    </citation>
    <scope>NUCLEOTIDE SEQUENCE [LARGE SCALE GENOMIC DNA]</scope>
    <source>
        <strain evidence="1 2">FDAARGOS_1049</strain>
    </source>
</reference>
<accession>A0A7T4N4M3</accession>
<evidence type="ECO:0000313" key="1">
    <source>
        <dbReference type="EMBL" id="QQC65110.1"/>
    </source>
</evidence>
<name>A0A7T4N4M3_9BURK</name>